<dbReference type="Gene3D" id="3.30.1370.10">
    <property type="entry name" value="K Homology domain, type 1"/>
    <property type="match status" value="1"/>
</dbReference>
<evidence type="ECO:0000256" key="2">
    <source>
        <dbReference type="ARBA" id="ARBA00022490"/>
    </source>
</evidence>
<dbReference type="NCBIfam" id="NF008805">
    <property type="entry name" value="PRK11824.1"/>
    <property type="match status" value="1"/>
</dbReference>
<dbReference type="GO" id="GO:0000287">
    <property type="term" value="F:magnesium ion binding"/>
    <property type="evidence" value="ECO:0007669"/>
    <property type="project" value="UniProtKB-UniRule"/>
</dbReference>
<dbReference type="AlphaFoldDB" id="A0A1F5B262"/>
<dbReference type="PIRSF" id="PIRSF005499">
    <property type="entry name" value="PNPase"/>
    <property type="match status" value="1"/>
</dbReference>
<dbReference type="InterPro" id="IPR036456">
    <property type="entry name" value="PNPase_PH_RNA-bd_sf"/>
</dbReference>
<dbReference type="FunFam" id="3.30.230.70:FF:000001">
    <property type="entry name" value="Polyribonucleotide nucleotidyltransferase"/>
    <property type="match status" value="1"/>
</dbReference>
<dbReference type="SUPFAM" id="SSF54791">
    <property type="entry name" value="Eukaryotic type KH-domain (KH-domain type I)"/>
    <property type="match status" value="1"/>
</dbReference>
<dbReference type="NCBIfam" id="TIGR03591">
    <property type="entry name" value="polynuc_phos"/>
    <property type="match status" value="1"/>
</dbReference>
<dbReference type="InterPro" id="IPR027408">
    <property type="entry name" value="PNPase/RNase_PH_dom_sf"/>
</dbReference>
<dbReference type="InterPro" id="IPR020568">
    <property type="entry name" value="Ribosomal_Su5_D2-typ_SF"/>
</dbReference>
<dbReference type="PANTHER" id="PTHR11252">
    <property type="entry name" value="POLYRIBONUCLEOTIDE NUCLEOTIDYLTRANSFERASE"/>
    <property type="match status" value="1"/>
</dbReference>
<feature type="domain" description="S1 motif" evidence="9">
    <location>
        <begin position="636"/>
        <end position="702"/>
    </location>
</feature>
<evidence type="ECO:0000256" key="4">
    <source>
        <dbReference type="ARBA" id="ARBA00022695"/>
    </source>
</evidence>
<dbReference type="Pfam" id="PF03725">
    <property type="entry name" value="RNase_PH_C"/>
    <property type="match status" value="2"/>
</dbReference>
<dbReference type="PROSITE" id="PS50126">
    <property type="entry name" value="S1"/>
    <property type="match status" value="1"/>
</dbReference>
<keyword evidence="5 8" id="KW-0479">Metal-binding</keyword>
<keyword evidence="6 8" id="KW-0460">Magnesium</keyword>
<dbReference type="SMART" id="SM00322">
    <property type="entry name" value="KH"/>
    <property type="match status" value="1"/>
</dbReference>
<dbReference type="InterPro" id="IPR012340">
    <property type="entry name" value="NA-bd_OB-fold"/>
</dbReference>
<accession>A0A1F5B262</accession>
<sequence length="708" mass="77237">MGKTKKYSLEIGGQTLKIEIGKLAGQANGAVTAQLGDTVVLATAVISKNQKVGADYMPLVVDYEEKFYARGKILGSRFLRREGRPSEEAILNARLIDRAIRPLFNQSVRNEIQIVSTILSVDEKNDPDVVAMIASSIALVISDIPWNGPIAAVRIGRIDSKWILNPSFEERKAGIADLVISVSPDLKINMIEAGGSEITEEDLIAGFEFAEKPLKDIIEFSKTIADEFNTPKASVVLEITDGELEEVVNKFLSKDKALETAIYEKKKGQRLMNLDILKEELMAHIAKTDLPAEVLTKAGESKIKTAEALFEKEIDKMVHKNILESDLRPDGRKLDQLRDLSTEIGFLPRTHGSGLFERGETQVLSALTLGAPSDEQIVEGMVISTKKHFMHQYNFPPYSVGETGRVGAPGRREIGHGALAEKALEPMIPKKEEFPYAIRVVSEVLSSNGSSSMASTCASTLALMDGGVPIKKPVAGIAMGLISDGKNIHKILTDIQGPEDHYGDMDFKVAGTRDGVTALQMDVKINGVDVETLEKALVQAKKARLEILDHMVKTIAEPKKELSPLAPRIITMEVHPDKIREVIGPGGKVINDIIAKTGAAIDIEDSGLVFITALSEKSGLEAKTMIEEIVKEYKIGDIVAGKVTQILDFGAIVEFGKRDGMIHISELAPYRVNKVTDIINVGDEVKVRIKRIEGGKISLSLKDAADRK</sequence>
<dbReference type="GO" id="GO:0005829">
    <property type="term" value="C:cytosol"/>
    <property type="evidence" value="ECO:0007669"/>
    <property type="project" value="TreeGrafter"/>
</dbReference>
<evidence type="ECO:0000256" key="3">
    <source>
        <dbReference type="ARBA" id="ARBA00022679"/>
    </source>
</evidence>
<dbReference type="SUPFAM" id="SSF46915">
    <property type="entry name" value="Polynucleotide phosphorylase/guanosine pentaphosphate synthase (PNPase/GPSI), domain 3"/>
    <property type="match status" value="1"/>
</dbReference>
<dbReference type="InterPro" id="IPR012162">
    <property type="entry name" value="PNPase"/>
</dbReference>
<dbReference type="Proteomes" id="UP000176431">
    <property type="component" value="Unassembled WGS sequence"/>
</dbReference>
<dbReference type="FunFam" id="3.30.230.70:FF:000002">
    <property type="entry name" value="Polyribonucleotide nucleotidyltransferase"/>
    <property type="match status" value="1"/>
</dbReference>
<comment type="cofactor">
    <cofactor evidence="8">
        <name>Mg(2+)</name>
        <dbReference type="ChEBI" id="CHEBI:18420"/>
    </cofactor>
</comment>
<evidence type="ECO:0000313" key="11">
    <source>
        <dbReference type="Proteomes" id="UP000176431"/>
    </source>
</evidence>
<dbReference type="GO" id="GO:0004654">
    <property type="term" value="F:polyribonucleotide nucleotidyltransferase activity"/>
    <property type="evidence" value="ECO:0007669"/>
    <property type="project" value="UniProtKB-UniRule"/>
</dbReference>
<dbReference type="SUPFAM" id="SSF55666">
    <property type="entry name" value="Ribonuclease PH domain 2-like"/>
    <property type="match status" value="2"/>
</dbReference>
<comment type="subcellular location">
    <subcellularLocation>
        <location evidence="8">Cytoplasm</location>
    </subcellularLocation>
</comment>
<dbReference type="InterPro" id="IPR036345">
    <property type="entry name" value="ExoRNase_PH_dom2_sf"/>
</dbReference>
<dbReference type="FunFam" id="3.30.1370.10:FF:000001">
    <property type="entry name" value="Polyribonucleotide nucleotidyltransferase"/>
    <property type="match status" value="1"/>
</dbReference>
<keyword evidence="4 8" id="KW-0548">Nucleotidyltransferase</keyword>
<evidence type="ECO:0000256" key="5">
    <source>
        <dbReference type="ARBA" id="ARBA00022723"/>
    </source>
</evidence>
<feature type="binding site" evidence="8">
    <location>
        <position position="500"/>
    </location>
    <ligand>
        <name>Mg(2+)</name>
        <dbReference type="ChEBI" id="CHEBI:18420"/>
    </ligand>
</feature>
<dbReference type="EC" id="2.7.7.8" evidence="8"/>
<dbReference type="SMART" id="SM00316">
    <property type="entry name" value="S1"/>
    <property type="match status" value="1"/>
</dbReference>
<evidence type="ECO:0000313" key="10">
    <source>
        <dbReference type="EMBL" id="OGD24683.1"/>
    </source>
</evidence>
<dbReference type="SUPFAM" id="SSF50249">
    <property type="entry name" value="Nucleic acid-binding proteins"/>
    <property type="match status" value="1"/>
</dbReference>
<dbReference type="GO" id="GO:0006396">
    <property type="term" value="P:RNA processing"/>
    <property type="evidence" value="ECO:0007669"/>
    <property type="project" value="InterPro"/>
</dbReference>
<dbReference type="CDD" id="cd11363">
    <property type="entry name" value="RNase_PH_PNPase_1"/>
    <property type="match status" value="1"/>
</dbReference>
<evidence type="ECO:0000256" key="8">
    <source>
        <dbReference type="HAMAP-Rule" id="MF_01595"/>
    </source>
</evidence>
<dbReference type="InterPro" id="IPR004088">
    <property type="entry name" value="KH_dom_type_1"/>
</dbReference>
<dbReference type="Pfam" id="PF00013">
    <property type="entry name" value="KH_1"/>
    <property type="match status" value="1"/>
</dbReference>
<dbReference type="GO" id="GO:0000175">
    <property type="term" value="F:3'-5'-RNA exonuclease activity"/>
    <property type="evidence" value="ECO:0007669"/>
    <property type="project" value="TreeGrafter"/>
</dbReference>
<reference evidence="10 11" key="1">
    <citation type="journal article" date="2016" name="Nat. Commun.">
        <title>Thousands of microbial genomes shed light on interconnected biogeochemical processes in an aquifer system.</title>
        <authorList>
            <person name="Anantharaman K."/>
            <person name="Brown C.T."/>
            <person name="Hug L.A."/>
            <person name="Sharon I."/>
            <person name="Castelle C.J."/>
            <person name="Probst A.J."/>
            <person name="Thomas B.C."/>
            <person name="Singh A."/>
            <person name="Wilkins M.J."/>
            <person name="Karaoz U."/>
            <person name="Brodie E.L."/>
            <person name="Williams K.H."/>
            <person name="Hubbard S.S."/>
            <person name="Banfield J.F."/>
        </authorList>
    </citation>
    <scope>NUCLEOTIDE SEQUENCE [LARGE SCALE GENOMIC DNA]</scope>
</reference>
<comment type="catalytic activity">
    <reaction evidence="8">
        <text>RNA(n+1) + phosphate = RNA(n) + a ribonucleoside 5'-diphosphate</text>
        <dbReference type="Rhea" id="RHEA:22096"/>
        <dbReference type="Rhea" id="RHEA-COMP:14527"/>
        <dbReference type="Rhea" id="RHEA-COMP:17342"/>
        <dbReference type="ChEBI" id="CHEBI:43474"/>
        <dbReference type="ChEBI" id="CHEBI:57930"/>
        <dbReference type="ChEBI" id="CHEBI:140395"/>
        <dbReference type="EC" id="2.7.7.8"/>
    </reaction>
</comment>
<dbReference type="InterPro" id="IPR036612">
    <property type="entry name" value="KH_dom_type_1_sf"/>
</dbReference>
<evidence type="ECO:0000256" key="1">
    <source>
        <dbReference type="ARBA" id="ARBA00007404"/>
    </source>
</evidence>
<dbReference type="PANTHER" id="PTHR11252:SF0">
    <property type="entry name" value="POLYRIBONUCLEOTIDE NUCLEOTIDYLTRANSFERASE 1, MITOCHONDRIAL"/>
    <property type="match status" value="1"/>
</dbReference>
<dbReference type="Gene3D" id="2.40.50.140">
    <property type="entry name" value="Nucleic acid-binding proteins"/>
    <property type="match status" value="1"/>
</dbReference>
<name>A0A1F5B262_9BACT</name>
<evidence type="ECO:0000256" key="6">
    <source>
        <dbReference type="ARBA" id="ARBA00022842"/>
    </source>
</evidence>
<gene>
    <name evidence="8" type="primary">pnp</name>
    <name evidence="10" type="ORF">A2819_03030</name>
</gene>
<dbReference type="InterPro" id="IPR015847">
    <property type="entry name" value="ExoRNase_PH_dom2"/>
</dbReference>
<dbReference type="CDD" id="cd11364">
    <property type="entry name" value="RNase_PH_PNPase_2"/>
    <property type="match status" value="1"/>
</dbReference>
<comment type="similarity">
    <text evidence="1 8">Belongs to the polyribonucleotide nucleotidyltransferase family.</text>
</comment>
<dbReference type="InterPro" id="IPR004087">
    <property type="entry name" value="KH_dom"/>
</dbReference>
<dbReference type="InterPro" id="IPR001247">
    <property type="entry name" value="ExoRNase_PH_dom1"/>
</dbReference>
<dbReference type="InterPro" id="IPR003029">
    <property type="entry name" value="S1_domain"/>
</dbReference>
<dbReference type="CDD" id="cd02393">
    <property type="entry name" value="KH-I_PNPase"/>
    <property type="match status" value="1"/>
</dbReference>
<keyword evidence="7 8" id="KW-0694">RNA-binding</keyword>
<protein>
    <recommendedName>
        <fullName evidence="8">Polyribonucleotide nucleotidyltransferase</fullName>
        <ecNumber evidence="8">2.7.7.8</ecNumber>
    </recommendedName>
    <alternativeName>
        <fullName evidence="8">Polynucleotide phosphorylase</fullName>
        <shortName evidence="8">PNPase</shortName>
    </alternativeName>
</protein>
<comment type="caution">
    <text evidence="10">The sequence shown here is derived from an EMBL/GenBank/DDBJ whole genome shotgun (WGS) entry which is preliminary data.</text>
</comment>
<dbReference type="Gene3D" id="3.30.230.70">
    <property type="entry name" value="GHMP Kinase, N-terminal domain"/>
    <property type="match status" value="2"/>
</dbReference>
<dbReference type="HAMAP" id="MF_01595">
    <property type="entry name" value="PNPase"/>
    <property type="match status" value="1"/>
</dbReference>
<organism evidence="10 11">
    <name type="scientific">Candidatus Azambacteria bacterium RIFCSPHIGHO2_01_FULL_40_24</name>
    <dbReference type="NCBI Taxonomy" id="1797301"/>
    <lineage>
        <taxon>Bacteria</taxon>
        <taxon>Candidatus Azamiibacteriota</taxon>
    </lineage>
</organism>
<keyword evidence="2 8" id="KW-0963">Cytoplasm</keyword>
<dbReference type="SUPFAM" id="SSF54211">
    <property type="entry name" value="Ribosomal protein S5 domain 2-like"/>
    <property type="match status" value="2"/>
</dbReference>
<dbReference type="GO" id="GO:0006402">
    <property type="term" value="P:mRNA catabolic process"/>
    <property type="evidence" value="ECO:0007669"/>
    <property type="project" value="UniProtKB-UniRule"/>
</dbReference>
<dbReference type="Pfam" id="PF00575">
    <property type="entry name" value="S1"/>
    <property type="match status" value="1"/>
</dbReference>
<keyword evidence="3 8" id="KW-0808">Transferase</keyword>
<evidence type="ECO:0000256" key="7">
    <source>
        <dbReference type="ARBA" id="ARBA00022884"/>
    </source>
</evidence>
<evidence type="ECO:0000259" key="9">
    <source>
        <dbReference type="PROSITE" id="PS50126"/>
    </source>
</evidence>
<proteinExistence type="inferred from homology"/>
<dbReference type="GO" id="GO:0003723">
    <property type="term" value="F:RNA binding"/>
    <property type="evidence" value="ECO:0007669"/>
    <property type="project" value="UniProtKB-UniRule"/>
</dbReference>
<dbReference type="EMBL" id="MEYK01000036">
    <property type="protein sequence ID" value="OGD24683.1"/>
    <property type="molecule type" value="Genomic_DNA"/>
</dbReference>
<dbReference type="PROSITE" id="PS50084">
    <property type="entry name" value="KH_TYPE_1"/>
    <property type="match status" value="1"/>
</dbReference>
<feature type="binding site" evidence="8">
    <location>
        <position position="506"/>
    </location>
    <ligand>
        <name>Mg(2+)</name>
        <dbReference type="ChEBI" id="CHEBI:18420"/>
    </ligand>
</feature>
<comment type="function">
    <text evidence="8">Involved in mRNA degradation. Catalyzes the phosphorolysis of single-stranded polyribonucleotides processively in the 3'- to 5'-direction.</text>
</comment>
<dbReference type="Pfam" id="PF01138">
    <property type="entry name" value="RNase_PH"/>
    <property type="match status" value="2"/>
</dbReference>